<sequence>MSEVVDYLRRKGISCDQIIPLTGDGSARNFYRLLRKNDSLILICPQPGKFGLKESRSYVKIGEFLRENGLPVPAIYDYDEARGFILVEDLGDIRLEDLTKEKRFSLFPQVFEILAQLREIKPAFPREYVLDTLFYDETLMWEKEALYFQDSFVKGYMGLDDEEIEPLLRGLWEKAKRYVNFFSLLHRDFQSRNLMVKNGTIWMIDFQGMRIGPTAYDLASFLIDPYQGLTFEEISIWLSKFQNGFPGLVTEKAFWALALFRNFQALGAFAKLSREGKTWFSRYIPIALASLRKLLNCFPPEGEELAKKLVKN</sequence>
<dbReference type="Pfam" id="PF01636">
    <property type="entry name" value="APH"/>
    <property type="match status" value="1"/>
</dbReference>
<dbReference type="PANTHER" id="PTHR21310">
    <property type="entry name" value="AMINOGLYCOSIDE PHOSPHOTRANSFERASE-RELATED-RELATED"/>
    <property type="match status" value="1"/>
</dbReference>
<dbReference type="EMBL" id="CP002683">
    <property type="protein sequence ID" value="AEH44360.1"/>
    <property type="molecule type" value="Genomic_DNA"/>
</dbReference>
<dbReference type="eggNOG" id="COG3178">
    <property type="taxonomic scope" value="Bacteria"/>
</dbReference>
<dbReference type="InterPro" id="IPR011009">
    <property type="entry name" value="Kinase-like_dom_sf"/>
</dbReference>
<dbReference type="RefSeq" id="WP_013907105.1">
    <property type="nucleotide sequence ID" value="NC_015681.1"/>
</dbReference>
<dbReference type="STRING" id="667014.Thein_0478"/>
<gene>
    <name evidence="2" type="ordered locus">Thein_0478</name>
</gene>
<dbReference type="Gene3D" id="3.30.200.20">
    <property type="entry name" value="Phosphorylase Kinase, domain 1"/>
    <property type="match status" value="1"/>
</dbReference>
<dbReference type="InParanoid" id="F8AAZ4"/>
<dbReference type="SUPFAM" id="SSF56112">
    <property type="entry name" value="Protein kinase-like (PK-like)"/>
    <property type="match status" value="1"/>
</dbReference>
<reference evidence="2 3" key="2">
    <citation type="journal article" date="2012" name="Stand. Genomic Sci.">
        <title>Complete genome sequence of the thermophilic sulfate-reducing ocean bacterium Thermodesulfatator indicus type strain (CIR29812(T)).</title>
        <authorList>
            <person name="Anderson I."/>
            <person name="Saunders E."/>
            <person name="Lapidus A."/>
            <person name="Nolan M."/>
            <person name="Lucas S."/>
            <person name="Tice H."/>
            <person name="Del Rio T.G."/>
            <person name="Cheng J.F."/>
            <person name="Han C."/>
            <person name="Tapia R."/>
            <person name="Goodwin L.A."/>
            <person name="Pitluck S."/>
            <person name="Liolios K."/>
            <person name="Mavromatis K."/>
            <person name="Pagani I."/>
            <person name="Ivanova N."/>
            <person name="Mikhailova N."/>
            <person name="Pati A."/>
            <person name="Chen A."/>
            <person name="Palaniappan K."/>
            <person name="Land M."/>
            <person name="Hauser L."/>
            <person name="Jeffries C.D."/>
            <person name="Chang Y.J."/>
            <person name="Brambilla E.M."/>
            <person name="Rohde M."/>
            <person name="Spring S."/>
            <person name="Goker M."/>
            <person name="Detter J.C."/>
            <person name="Woyke T."/>
            <person name="Bristow J."/>
            <person name="Eisen J.A."/>
            <person name="Markowitz V."/>
            <person name="Hugenholtz P."/>
            <person name="Kyrpides N.C."/>
            <person name="Klenk H.P."/>
        </authorList>
    </citation>
    <scope>NUCLEOTIDE SEQUENCE [LARGE SCALE GENOMIC DNA]</scope>
    <source>
        <strain evidence="3">DSM 15286 / JCM 11887 / CIR29812</strain>
    </source>
</reference>
<keyword evidence="3" id="KW-1185">Reference proteome</keyword>
<dbReference type="InterPro" id="IPR002575">
    <property type="entry name" value="Aminoglycoside_PTrfase"/>
</dbReference>
<dbReference type="PANTHER" id="PTHR21310:SF15">
    <property type="entry name" value="AMINOGLYCOSIDE PHOSPHOTRANSFERASE DOMAIN-CONTAINING PROTEIN"/>
    <property type="match status" value="1"/>
</dbReference>
<dbReference type="HOGENOM" id="CLU_021467_0_0_0"/>
<organism evidence="2 3">
    <name type="scientific">Thermodesulfatator indicus (strain DSM 15286 / JCM 11887 / CIR29812)</name>
    <dbReference type="NCBI Taxonomy" id="667014"/>
    <lineage>
        <taxon>Bacteria</taxon>
        <taxon>Pseudomonadati</taxon>
        <taxon>Thermodesulfobacteriota</taxon>
        <taxon>Thermodesulfobacteria</taxon>
        <taxon>Thermodesulfobacteriales</taxon>
        <taxon>Thermodesulfatatoraceae</taxon>
        <taxon>Thermodesulfatator</taxon>
    </lineage>
</organism>
<dbReference type="KEGG" id="tid:Thein_0478"/>
<proteinExistence type="predicted"/>
<dbReference type="PaxDb" id="667014-Thein_0478"/>
<dbReference type="Gene3D" id="3.90.1200.10">
    <property type="match status" value="1"/>
</dbReference>
<dbReference type="Proteomes" id="UP000006793">
    <property type="component" value="Chromosome"/>
</dbReference>
<evidence type="ECO:0000259" key="1">
    <source>
        <dbReference type="Pfam" id="PF01636"/>
    </source>
</evidence>
<protein>
    <submittedName>
        <fullName evidence="2">Aminoglycoside phosphotransferase</fullName>
    </submittedName>
</protein>
<accession>F8AAZ4</accession>
<reference evidence="3" key="1">
    <citation type="submission" date="2011-04" db="EMBL/GenBank/DDBJ databases">
        <title>The complete genome of Thermodesulfatator indicus DSM 15286.</title>
        <authorList>
            <person name="Lucas S."/>
            <person name="Copeland A."/>
            <person name="Lapidus A."/>
            <person name="Bruce D."/>
            <person name="Goodwin L."/>
            <person name="Pitluck S."/>
            <person name="Peters L."/>
            <person name="Kyrpides N."/>
            <person name="Mavromatis K."/>
            <person name="Pagani I."/>
            <person name="Ivanova N."/>
            <person name="Saunders L."/>
            <person name="Detter J.C."/>
            <person name="Tapia R."/>
            <person name="Han C."/>
            <person name="Land M."/>
            <person name="Hauser L."/>
            <person name="Markowitz V."/>
            <person name="Cheng J.-F."/>
            <person name="Hugenholtz P."/>
            <person name="Woyke T."/>
            <person name="Wu D."/>
            <person name="Spring S."/>
            <person name="Schroeder M."/>
            <person name="Brambilla E."/>
            <person name="Klenk H.-P."/>
            <person name="Eisen J.A."/>
        </authorList>
    </citation>
    <scope>NUCLEOTIDE SEQUENCE [LARGE SCALE GENOMIC DNA]</scope>
    <source>
        <strain evidence="3">DSM 15286 / JCM 11887 / CIR29812</strain>
    </source>
</reference>
<dbReference type="InterPro" id="IPR051678">
    <property type="entry name" value="AGP_Transferase"/>
</dbReference>
<dbReference type="OrthoDB" id="9809275at2"/>
<feature type="domain" description="Aminoglycoside phosphotransferase" evidence="1">
    <location>
        <begin position="18"/>
        <end position="223"/>
    </location>
</feature>
<dbReference type="AlphaFoldDB" id="F8AAZ4"/>
<name>F8AAZ4_THEID</name>
<evidence type="ECO:0000313" key="2">
    <source>
        <dbReference type="EMBL" id="AEH44360.1"/>
    </source>
</evidence>
<evidence type="ECO:0000313" key="3">
    <source>
        <dbReference type="Proteomes" id="UP000006793"/>
    </source>
</evidence>